<dbReference type="Proteomes" id="UP000295198">
    <property type="component" value="Unassembled WGS sequence"/>
</dbReference>
<organism evidence="1 2">
    <name type="scientific">Nocardioides guangzhouensis</name>
    <dbReference type="NCBI Taxonomy" id="2497878"/>
    <lineage>
        <taxon>Bacteria</taxon>
        <taxon>Bacillati</taxon>
        <taxon>Actinomycetota</taxon>
        <taxon>Actinomycetes</taxon>
        <taxon>Propionibacteriales</taxon>
        <taxon>Nocardioidaceae</taxon>
        <taxon>Nocardioides</taxon>
    </lineage>
</organism>
<dbReference type="OrthoDB" id="9810922at2"/>
<accession>A0A4Q4ZJA8</accession>
<gene>
    <name evidence="1" type="ORF">EKO23_03345</name>
</gene>
<dbReference type="EMBL" id="SDKM01000003">
    <property type="protein sequence ID" value="RYP88377.1"/>
    <property type="molecule type" value="Genomic_DNA"/>
</dbReference>
<dbReference type="SUPFAM" id="SSF47336">
    <property type="entry name" value="ACP-like"/>
    <property type="match status" value="1"/>
</dbReference>
<keyword evidence="2" id="KW-1185">Reference proteome</keyword>
<proteinExistence type="predicted"/>
<protein>
    <recommendedName>
        <fullName evidence="3">Acyl carrier protein</fullName>
    </recommendedName>
</protein>
<name>A0A4Q4ZJA8_9ACTN</name>
<reference evidence="1 2" key="1">
    <citation type="submission" date="2019-01" db="EMBL/GenBank/DDBJ databases">
        <title>Nocardioides guangzhouensis sp. nov., an actinobacterium isolated from soil.</title>
        <authorList>
            <person name="Fu Y."/>
            <person name="Cai Y."/>
            <person name="Lin Z."/>
            <person name="Chen P."/>
        </authorList>
    </citation>
    <scope>NUCLEOTIDE SEQUENCE [LARGE SCALE GENOMIC DNA]</scope>
    <source>
        <strain evidence="1 2">130</strain>
    </source>
</reference>
<evidence type="ECO:0000313" key="2">
    <source>
        <dbReference type="Proteomes" id="UP000295198"/>
    </source>
</evidence>
<comment type="caution">
    <text evidence="1">The sequence shown here is derived from an EMBL/GenBank/DDBJ whole genome shotgun (WGS) entry which is preliminary data.</text>
</comment>
<dbReference type="RefSeq" id="WP_134714055.1">
    <property type="nucleotide sequence ID" value="NZ_SDKM01000003.1"/>
</dbReference>
<dbReference type="AlphaFoldDB" id="A0A4Q4ZJA8"/>
<evidence type="ECO:0008006" key="3">
    <source>
        <dbReference type="Google" id="ProtNLM"/>
    </source>
</evidence>
<evidence type="ECO:0000313" key="1">
    <source>
        <dbReference type="EMBL" id="RYP88377.1"/>
    </source>
</evidence>
<dbReference type="InterPro" id="IPR036736">
    <property type="entry name" value="ACP-like_sf"/>
</dbReference>
<sequence length="90" mass="9846">MCVTQQLDRESVLAVTRLELLVAAPDVAEDVPTDVPLARAADSGALHSLFDRLEYRYAISVPADVRRSLRTLDDIAAYVVARAHAVWGGR</sequence>